<keyword evidence="1" id="KW-0808">Transferase</keyword>
<dbReference type="SUPFAM" id="SSF55785">
    <property type="entry name" value="PYP-like sensor domain (PAS domain)"/>
    <property type="match status" value="3"/>
</dbReference>
<keyword evidence="2" id="KW-0418">Kinase</keyword>
<dbReference type="InterPro" id="IPR035965">
    <property type="entry name" value="PAS-like_dom_sf"/>
</dbReference>
<feature type="domain" description="PAS" evidence="6">
    <location>
        <begin position="143"/>
        <end position="217"/>
    </location>
</feature>
<dbReference type="InterPro" id="IPR036890">
    <property type="entry name" value="HATPase_C_sf"/>
</dbReference>
<feature type="region of interest" description="Disordered" evidence="4">
    <location>
        <begin position="614"/>
        <end position="635"/>
    </location>
</feature>
<dbReference type="Proteomes" id="UP000321085">
    <property type="component" value="Unassembled WGS sequence"/>
</dbReference>
<dbReference type="SMART" id="SM00091">
    <property type="entry name" value="PAS"/>
    <property type="match status" value="3"/>
</dbReference>
<feature type="domain" description="Histidine kinase" evidence="5">
    <location>
        <begin position="525"/>
        <end position="613"/>
    </location>
</feature>
<dbReference type="Pfam" id="PF02518">
    <property type="entry name" value="HATPase_c"/>
    <property type="match status" value="1"/>
</dbReference>
<dbReference type="Gene3D" id="3.30.565.10">
    <property type="entry name" value="Histidine kinase-like ATPase, C-terminal domain"/>
    <property type="match status" value="1"/>
</dbReference>
<feature type="domain" description="PAC" evidence="7">
    <location>
        <begin position="87"/>
        <end position="142"/>
    </location>
</feature>
<comment type="caution">
    <text evidence="8">The sequence shown here is derived from an EMBL/GenBank/DDBJ whole genome shotgun (WGS) entry which is preliminary data.</text>
</comment>
<dbReference type="PROSITE" id="PS50113">
    <property type="entry name" value="PAC"/>
    <property type="match status" value="2"/>
</dbReference>
<evidence type="ECO:0000259" key="6">
    <source>
        <dbReference type="PROSITE" id="PS50112"/>
    </source>
</evidence>
<dbReference type="Gene3D" id="1.20.5.1930">
    <property type="match status" value="1"/>
</dbReference>
<dbReference type="Gene3D" id="3.30.450.20">
    <property type="entry name" value="PAS domain"/>
    <property type="match status" value="3"/>
</dbReference>
<dbReference type="InterPro" id="IPR003594">
    <property type="entry name" value="HATPase_dom"/>
</dbReference>
<dbReference type="SMART" id="SM00387">
    <property type="entry name" value="HATPase_c"/>
    <property type="match status" value="1"/>
</dbReference>
<dbReference type="GO" id="GO:0046983">
    <property type="term" value="F:protein dimerization activity"/>
    <property type="evidence" value="ECO:0007669"/>
    <property type="project" value="InterPro"/>
</dbReference>
<dbReference type="InterPro" id="IPR050482">
    <property type="entry name" value="Sensor_HK_TwoCompSys"/>
</dbReference>
<dbReference type="SUPFAM" id="SSF55874">
    <property type="entry name" value="ATPase domain of HSP90 chaperone/DNA topoisomerase II/histidine kinase"/>
    <property type="match status" value="1"/>
</dbReference>
<dbReference type="RefSeq" id="WP_162815606.1">
    <property type="nucleotide sequence ID" value="NZ_BJYU01000004.1"/>
</dbReference>
<evidence type="ECO:0000313" key="8">
    <source>
        <dbReference type="EMBL" id="GEO12895.1"/>
    </source>
</evidence>
<dbReference type="Pfam" id="PF08448">
    <property type="entry name" value="PAS_4"/>
    <property type="match status" value="1"/>
</dbReference>
<dbReference type="CDD" id="cd16917">
    <property type="entry name" value="HATPase_UhpB-NarQ-NarX-like"/>
    <property type="match status" value="1"/>
</dbReference>
<dbReference type="Pfam" id="PF08447">
    <property type="entry name" value="PAS_3"/>
    <property type="match status" value="1"/>
</dbReference>
<dbReference type="PANTHER" id="PTHR24421:SF58">
    <property type="entry name" value="SIGNAL TRANSDUCTION HISTIDINE-PROTEIN KINASE_PHOSPHATASE UHPB"/>
    <property type="match status" value="1"/>
</dbReference>
<reference evidence="8 9" key="1">
    <citation type="submission" date="2019-07" db="EMBL/GenBank/DDBJ databases">
        <title>Whole genome shotgun sequence of Microvirga aerophila NBRC 106136.</title>
        <authorList>
            <person name="Hosoyama A."/>
            <person name="Uohara A."/>
            <person name="Ohji S."/>
            <person name="Ichikawa N."/>
        </authorList>
    </citation>
    <scope>NUCLEOTIDE SEQUENCE [LARGE SCALE GENOMIC DNA]</scope>
    <source>
        <strain evidence="8 9">NBRC 106136</strain>
    </source>
</reference>
<keyword evidence="3" id="KW-0902">Two-component regulatory system</keyword>
<dbReference type="InterPro" id="IPR005467">
    <property type="entry name" value="His_kinase_dom"/>
</dbReference>
<gene>
    <name evidence="8" type="ORF">MAE02_05910</name>
</gene>
<evidence type="ECO:0000313" key="9">
    <source>
        <dbReference type="Proteomes" id="UP000321085"/>
    </source>
</evidence>
<evidence type="ECO:0000259" key="5">
    <source>
        <dbReference type="PROSITE" id="PS50109"/>
    </source>
</evidence>
<evidence type="ECO:0000259" key="7">
    <source>
        <dbReference type="PROSITE" id="PS50113"/>
    </source>
</evidence>
<dbReference type="PANTHER" id="PTHR24421">
    <property type="entry name" value="NITRATE/NITRITE SENSOR PROTEIN NARX-RELATED"/>
    <property type="match status" value="1"/>
</dbReference>
<dbReference type="PROSITE" id="PS50112">
    <property type="entry name" value="PAS"/>
    <property type="match status" value="1"/>
</dbReference>
<feature type="domain" description="PAC" evidence="7">
    <location>
        <begin position="222"/>
        <end position="275"/>
    </location>
</feature>
<feature type="compositionally biased region" description="Polar residues" evidence="4">
    <location>
        <begin position="626"/>
        <end position="635"/>
    </location>
</feature>
<organism evidence="8 9">
    <name type="scientific">Microvirga aerophila</name>
    <dbReference type="NCBI Taxonomy" id="670291"/>
    <lineage>
        <taxon>Bacteria</taxon>
        <taxon>Pseudomonadati</taxon>
        <taxon>Pseudomonadota</taxon>
        <taxon>Alphaproteobacteria</taxon>
        <taxon>Hyphomicrobiales</taxon>
        <taxon>Methylobacteriaceae</taxon>
        <taxon>Microvirga</taxon>
    </lineage>
</organism>
<dbReference type="AlphaFoldDB" id="A0A512BLW3"/>
<evidence type="ECO:0000256" key="2">
    <source>
        <dbReference type="ARBA" id="ARBA00022777"/>
    </source>
</evidence>
<proteinExistence type="predicted"/>
<accession>A0A512BLW3</accession>
<evidence type="ECO:0008006" key="10">
    <source>
        <dbReference type="Google" id="ProtNLM"/>
    </source>
</evidence>
<keyword evidence="9" id="KW-1185">Reference proteome</keyword>
<name>A0A512BLW3_9HYPH</name>
<dbReference type="NCBIfam" id="TIGR00229">
    <property type="entry name" value="sensory_box"/>
    <property type="match status" value="2"/>
</dbReference>
<protein>
    <recommendedName>
        <fullName evidence="10">Histidine kinase</fullName>
    </recommendedName>
</protein>
<dbReference type="InterPro" id="IPR000700">
    <property type="entry name" value="PAS-assoc_C"/>
</dbReference>
<dbReference type="InterPro" id="IPR001610">
    <property type="entry name" value="PAC"/>
</dbReference>
<dbReference type="GO" id="GO:0016020">
    <property type="term" value="C:membrane"/>
    <property type="evidence" value="ECO:0007669"/>
    <property type="project" value="InterPro"/>
</dbReference>
<dbReference type="InterPro" id="IPR013656">
    <property type="entry name" value="PAS_4"/>
</dbReference>
<dbReference type="InterPro" id="IPR000014">
    <property type="entry name" value="PAS"/>
</dbReference>
<dbReference type="Pfam" id="PF07730">
    <property type="entry name" value="HisKA_3"/>
    <property type="match status" value="1"/>
</dbReference>
<dbReference type="CDD" id="cd00130">
    <property type="entry name" value="PAS"/>
    <property type="match status" value="2"/>
</dbReference>
<sequence>MTAPLPRLQIPDAMLKQAGEVWFEHSDESLFIIKVEPNRFVFKLLNPAHERRTGLRNSDVSGRTPHECLPPAVADAVTERYRSCVETGAAIRYYETLNLPAGVRHWHTVLTPVRDESGRIYRILGSCRDVTVEHEALRREEESRSLMQQMIEASPDILYVYDLVAHCNCFITGQVREILGWSREEIAAMDAKILGTLIHPEDGAAVRDHLARLRSLSDESIAEVEYRMRRSDGRYVWLHSREKVFQRGADGLVTRVFGAATCIQPYKESQAELISAKGLLHATLDSLTAQIAILDASGRIIAVNQAWRQFAEHNILIWPDDPVGANYVEIFRAGAEGDAAALTEGITAVLAGTRSDFRMPYICGSRRFLLQANRFEHEATVHAVVAQEDVTELASVRRELDATAERLLRSQEEERRRIGAELHDSTTQHLTAAGLGLTQIQLLVPDDPDLAAVLERTAASLNEAQREIRAFSYLLFPPSLDRDGLASTLRHFIQGFARRAGLNLVCKVDDAADSAAPPVQRATLRVVQEALTNVHRHARASRVSVMIQVDGTNLKLRITDDGIGVPGTKDDAAPEPGVGIRSMQGRVRQLGGDMSLTGSRRGMTVRISIPLHPTTEEGGVVHSPEGNLQVSPMTP</sequence>
<dbReference type="InterPro" id="IPR013655">
    <property type="entry name" value="PAS_fold_3"/>
</dbReference>
<dbReference type="InterPro" id="IPR011712">
    <property type="entry name" value="Sig_transdc_His_kin_sub3_dim/P"/>
</dbReference>
<dbReference type="PROSITE" id="PS50109">
    <property type="entry name" value="HIS_KIN"/>
    <property type="match status" value="1"/>
</dbReference>
<dbReference type="EMBL" id="BJYU01000004">
    <property type="protein sequence ID" value="GEO12895.1"/>
    <property type="molecule type" value="Genomic_DNA"/>
</dbReference>
<dbReference type="GO" id="GO:0000155">
    <property type="term" value="F:phosphorelay sensor kinase activity"/>
    <property type="evidence" value="ECO:0007669"/>
    <property type="project" value="InterPro"/>
</dbReference>
<evidence type="ECO:0000256" key="4">
    <source>
        <dbReference type="SAM" id="MobiDB-lite"/>
    </source>
</evidence>
<evidence type="ECO:0000256" key="1">
    <source>
        <dbReference type="ARBA" id="ARBA00022679"/>
    </source>
</evidence>
<dbReference type="SMART" id="SM00086">
    <property type="entry name" value="PAC"/>
    <property type="match status" value="2"/>
</dbReference>
<evidence type="ECO:0000256" key="3">
    <source>
        <dbReference type="ARBA" id="ARBA00023012"/>
    </source>
</evidence>